<evidence type="ECO:0000256" key="2">
    <source>
        <dbReference type="ARBA" id="ARBA00004613"/>
    </source>
</evidence>
<keyword evidence="8" id="KW-0186">Copper</keyword>
<dbReference type="OrthoDB" id="2119228at2759"/>
<evidence type="ECO:0000256" key="1">
    <source>
        <dbReference type="ARBA" id="ARBA00001973"/>
    </source>
</evidence>
<evidence type="ECO:0000256" key="10">
    <source>
        <dbReference type="ARBA" id="ARBA00023157"/>
    </source>
</evidence>
<dbReference type="GO" id="GO:0005576">
    <property type="term" value="C:extracellular region"/>
    <property type="evidence" value="ECO:0007669"/>
    <property type="project" value="UniProtKB-SubCell"/>
</dbReference>
<evidence type="ECO:0000256" key="13">
    <source>
        <dbReference type="ARBA" id="ARBA00044502"/>
    </source>
</evidence>
<organism evidence="17 18">
    <name type="scientific">Rhizoctonia solani AG-3 Rhs1AP</name>
    <dbReference type="NCBI Taxonomy" id="1086054"/>
    <lineage>
        <taxon>Eukaryota</taxon>
        <taxon>Fungi</taxon>
        <taxon>Dikarya</taxon>
        <taxon>Basidiomycota</taxon>
        <taxon>Agaricomycotina</taxon>
        <taxon>Agaricomycetes</taxon>
        <taxon>Cantharellales</taxon>
        <taxon>Ceratobasidiaceae</taxon>
        <taxon>Rhizoctonia</taxon>
    </lineage>
</organism>
<evidence type="ECO:0000313" key="17">
    <source>
        <dbReference type="EMBL" id="EUC55333.1"/>
    </source>
</evidence>
<evidence type="ECO:0000256" key="5">
    <source>
        <dbReference type="ARBA" id="ARBA00022729"/>
    </source>
</evidence>
<keyword evidence="4" id="KW-0479">Metal-binding</keyword>
<comment type="cofactor">
    <cofactor evidence="1">
        <name>Cu(2+)</name>
        <dbReference type="ChEBI" id="CHEBI:29036"/>
    </cofactor>
</comment>
<dbReference type="Gene3D" id="2.70.50.70">
    <property type="match status" value="1"/>
</dbReference>
<dbReference type="SUPFAM" id="SSF57180">
    <property type="entry name" value="Cellulose-binding domain"/>
    <property type="match status" value="1"/>
</dbReference>
<evidence type="ECO:0000256" key="3">
    <source>
        <dbReference type="ARBA" id="ARBA00022525"/>
    </source>
</evidence>
<dbReference type="Pfam" id="PF00734">
    <property type="entry name" value="CBM_1"/>
    <property type="match status" value="1"/>
</dbReference>
<evidence type="ECO:0000256" key="8">
    <source>
        <dbReference type="ARBA" id="ARBA00023008"/>
    </source>
</evidence>
<proteinExistence type="inferred from homology"/>
<dbReference type="SMART" id="SM00236">
    <property type="entry name" value="fCBD"/>
    <property type="match status" value="1"/>
</dbReference>
<keyword evidence="6" id="KW-0136">Cellulose degradation</keyword>
<evidence type="ECO:0000256" key="11">
    <source>
        <dbReference type="ARBA" id="ARBA00023277"/>
    </source>
</evidence>
<dbReference type="Pfam" id="PF03443">
    <property type="entry name" value="AA9"/>
    <property type="match status" value="1"/>
</dbReference>
<keyword evidence="9" id="KW-0503">Monooxygenase</keyword>
<keyword evidence="12" id="KW-0624">Polysaccharide degradation</keyword>
<dbReference type="PANTHER" id="PTHR33353:SF10">
    <property type="entry name" value="ENDO-BETA-1,4-GLUCANASE D"/>
    <property type="match status" value="1"/>
</dbReference>
<dbReference type="InterPro" id="IPR000254">
    <property type="entry name" value="CBD"/>
</dbReference>
<dbReference type="Proteomes" id="UP000030108">
    <property type="component" value="Unassembled WGS sequence"/>
</dbReference>
<comment type="similarity">
    <text evidence="13">Belongs to the polysaccharide monooxygenase AA9 family.</text>
</comment>
<dbReference type="GO" id="GO:0030248">
    <property type="term" value="F:cellulose binding"/>
    <property type="evidence" value="ECO:0007669"/>
    <property type="project" value="InterPro"/>
</dbReference>
<dbReference type="InterPro" id="IPR005103">
    <property type="entry name" value="AA9_LPMO"/>
</dbReference>
<feature type="domain" description="CBM1" evidence="16">
    <location>
        <begin position="86"/>
        <end position="122"/>
    </location>
</feature>
<evidence type="ECO:0000256" key="7">
    <source>
        <dbReference type="ARBA" id="ARBA00023002"/>
    </source>
</evidence>
<keyword evidence="3" id="KW-0964">Secreted</keyword>
<evidence type="ECO:0000256" key="6">
    <source>
        <dbReference type="ARBA" id="ARBA00023001"/>
    </source>
</evidence>
<keyword evidence="5" id="KW-0732">Signal</keyword>
<evidence type="ECO:0000256" key="12">
    <source>
        <dbReference type="ARBA" id="ARBA00023326"/>
    </source>
</evidence>
<evidence type="ECO:0000256" key="14">
    <source>
        <dbReference type="ARBA" id="ARBA00045077"/>
    </source>
</evidence>
<keyword evidence="10" id="KW-1015">Disulfide bond</keyword>
<dbReference type="AlphaFoldDB" id="X8IYZ2"/>
<evidence type="ECO:0000256" key="9">
    <source>
        <dbReference type="ARBA" id="ARBA00023033"/>
    </source>
</evidence>
<keyword evidence="11" id="KW-0119">Carbohydrate metabolism</keyword>
<feature type="non-terminal residue" evidence="17">
    <location>
        <position position="122"/>
    </location>
</feature>
<dbReference type="GO" id="GO:0030245">
    <property type="term" value="P:cellulose catabolic process"/>
    <property type="evidence" value="ECO:0007669"/>
    <property type="project" value="UniProtKB-KW"/>
</dbReference>
<dbReference type="GO" id="GO:0004497">
    <property type="term" value="F:monooxygenase activity"/>
    <property type="evidence" value="ECO:0007669"/>
    <property type="project" value="UniProtKB-KW"/>
</dbReference>
<reference evidence="18" key="1">
    <citation type="journal article" date="2014" name="Genome Announc.">
        <title>Draft genome sequence of the plant-pathogenic soil fungus Rhizoctonia solani anastomosis group 3 strain Rhs1AP.</title>
        <authorList>
            <person name="Cubeta M.A."/>
            <person name="Thomas E."/>
            <person name="Dean R.A."/>
            <person name="Jabaji S."/>
            <person name="Neate S.M."/>
            <person name="Tavantzis S."/>
            <person name="Toda T."/>
            <person name="Vilgalys R."/>
            <person name="Bharathan N."/>
            <person name="Fedorova-Abrams N."/>
            <person name="Pakala S.B."/>
            <person name="Pakala S.M."/>
            <person name="Zafar N."/>
            <person name="Joardar V."/>
            <person name="Losada L."/>
            <person name="Nierman W.C."/>
        </authorList>
    </citation>
    <scope>NUCLEOTIDE SEQUENCE [LARGE SCALE GENOMIC DNA]</scope>
    <source>
        <strain evidence="18">AG-3</strain>
    </source>
</reference>
<protein>
    <recommendedName>
        <fullName evidence="15">lytic cellulose monooxygenase (C4-dehydrogenating)</fullName>
        <ecNumber evidence="15">1.14.99.56</ecNumber>
    </recommendedName>
</protein>
<comment type="subcellular location">
    <subcellularLocation>
        <location evidence="2">Secreted</location>
    </subcellularLocation>
</comment>
<dbReference type="EC" id="1.14.99.56" evidence="15"/>
<dbReference type="PANTHER" id="PTHR33353">
    <property type="entry name" value="PUTATIVE (AFU_ORTHOLOGUE AFUA_1G12560)-RELATED"/>
    <property type="match status" value="1"/>
</dbReference>
<evidence type="ECO:0000256" key="15">
    <source>
        <dbReference type="ARBA" id="ARBA00047174"/>
    </source>
</evidence>
<dbReference type="EMBL" id="JATN01000322">
    <property type="protein sequence ID" value="EUC55333.1"/>
    <property type="molecule type" value="Genomic_DNA"/>
</dbReference>
<sequence length="122" mass="11993">MGCAQINVTGGGSASPATVSFPGAYSPTDPGITINLYYPPLTNYVIPGPRPFTCDAGSTPATSAVSTTARATTTAAAPTTSAPAAGTVPKYGQCGGIGWTGATACVAGSTCKAINEHYSQCV</sequence>
<evidence type="ECO:0000259" key="16">
    <source>
        <dbReference type="PROSITE" id="PS51164"/>
    </source>
</evidence>
<dbReference type="InterPro" id="IPR035971">
    <property type="entry name" value="CBD_sf"/>
</dbReference>
<accession>X8IYZ2</accession>
<comment type="caution">
    <text evidence="17">The sequence shown here is derived from an EMBL/GenBank/DDBJ whole genome shotgun (WGS) entry which is preliminary data.</text>
</comment>
<evidence type="ECO:0000313" key="18">
    <source>
        <dbReference type="Proteomes" id="UP000030108"/>
    </source>
</evidence>
<dbReference type="PROSITE" id="PS51164">
    <property type="entry name" value="CBM1_2"/>
    <property type="match status" value="1"/>
</dbReference>
<dbReference type="InterPro" id="IPR049892">
    <property type="entry name" value="AA9"/>
</dbReference>
<evidence type="ECO:0000256" key="4">
    <source>
        <dbReference type="ARBA" id="ARBA00022723"/>
    </source>
</evidence>
<dbReference type="GO" id="GO:0046872">
    <property type="term" value="F:metal ion binding"/>
    <property type="evidence" value="ECO:0007669"/>
    <property type="project" value="UniProtKB-KW"/>
</dbReference>
<gene>
    <name evidence="17" type="ORF">RSOL_108690</name>
</gene>
<keyword evidence="7" id="KW-0560">Oxidoreductase</keyword>
<name>X8IYZ2_9AGAM</name>
<comment type="catalytic activity">
    <reaction evidence="14">
        <text>[(1-&gt;4)-beta-D-glucosyl]n+m + reduced acceptor + O2 = 4-dehydro-beta-D-glucosyl-[(1-&gt;4)-beta-D-glucosyl]n-1 + [(1-&gt;4)-beta-D-glucosyl]m + acceptor + H2O.</text>
        <dbReference type="EC" id="1.14.99.56"/>
    </reaction>
</comment>